<dbReference type="InterPro" id="IPR018580">
    <property type="entry name" value="Uncharacterised_YfhO"/>
</dbReference>
<comment type="caution">
    <text evidence="2">The sequence shown here is derived from an EMBL/GenBank/DDBJ whole genome shotgun (WGS) entry which is preliminary data.</text>
</comment>
<evidence type="ECO:0008006" key="4">
    <source>
        <dbReference type="Google" id="ProtNLM"/>
    </source>
</evidence>
<dbReference type="PANTHER" id="PTHR38454">
    <property type="entry name" value="INTEGRAL MEMBRANE PROTEIN-RELATED"/>
    <property type="match status" value="1"/>
</dbReference>
<feature type="transmembrane region" description="Helical" evidence="1">
    <location>
        <begin position="438"/>
        <end position="459"/>
    </location>
</feature>
<feature type="transmembrane region" description="Helical" evidence="1">
    <location>
        <begin position="186"/>
        <end position="206"/>
    </location>
</feature>
<gene>
    <name evidence="2" type="ORF">A2773_04490</name>
</gene>
<feature type="transmembrane region" description="Helical" evidence="1">
    <location>
        <begin position="293"/>
        <end position="309"/>
    </location>
</feature>
<keyword evidence="1" id="KW-1133">Transmembrane helix</keyword>
<feature type="transmembrane region" description="Helical" evidence="1">
    <location>
        <begin position="752"/>
        <end position="776"/>
    </location>
</feature>
<keyword evidence="1" id="KW-0812">Transmembrane</keyword>
<feature type="transmembrane region" description="Helical" evidence="1">
    <location>
        <begin position="356"/>
        <end position="375"/>
    </location>
</feature>
<organism evidence="2 3">
    <name type="scientific">Candidatus Gottesmanbacteria bacterium RIFCSPHIGHO2_01_FULL_39_10</name>
    <dbReference type="NCBI Taxonomy" id="1798375"/>
    <lineage>
        <taxon>Bacteria</taxon>
        <taxon>Candidatus Gottesmaniibacteriota</taxon>
    </lineage>
</organism>
<keyword evidence="1" id="KW-0472">Membrane</keyword>
<feature type="transmembrane region" description="Helical" evidence="1">
    <location>
        <begin position="218"/>
        <end position="240"/>
    </location>
</feature>
<sequence>MFAKLYSLPKKPLLIFSILTILFFFPIIFLNHVFYSGDLLTIYLPMKHFFIDSIKHGIFPLWNPYIFSGYPYFADISLDTYYLPTIILFIDGTLRGITYLIILHFIFSGYFAFKLGKMLKLQDLGALFFSITYTFSGLMVNYIVDPKRLFTVSLYPLFFYSLLLAFQKNKFFFTVLSSLALSLQIFSGHIQYVFIELLVVPVLLFWQDHTKQKVLRKCFVVLQILILAILFASIALIPALEFLPFTTRLDTSKFLSIYQGFSLNPVTLIRFVFADFFGIRNQGSAWSIMDTTNIGYLGVLPLLLIGLNIKKILITHNTKILLTLTVVSLLISFGINLPFFQFFIFVIPIFKFFRNPMVFLALYTFFASLLAGFALDFSTPSKNKNYLLKISILISVIMSMSVYLLINLQNNLPHKILIFASTFIQKKLSLFHTPEVDFLIAQFITANIFIVSVIILLGLLVKRKEVFIIITFIDLMYFNKGIMYTQNFNNIPNKTEIVSFLQKNISSFRYLSTSEQIPYSGMNEYFGGLALQAPFNQESHKQSQEKLFDRFLHEYKLLPPNFGSYYNLRTINGYQSFVIKDYFDYFQSSQRPNRLYQDVAKFNPNILNVSPDLQLSKIDLSKIDFNDRIFDELAVKYIVADRNLYLNHHNLVYKYNDINIYENTQVLPRAVVLDEKGSVIDSAKIIRANANNLTISAQKRGKLVLKDVNYSGWQAYLNGKKVSILPYKKIFRSIDLNSDKSSVEFRFEPKSFSYGAIISFLSITIAATYLVLIFLVKKHEKSNLA</sequence>
<feature type="transmembrane region" description="Helical" evidence="1">
    <location>
        <begin position="149"/>
        <end position="166"/>
    </location>
</feature>
<reference evidence="2 3" key="1">
    <citation type="journal article" date="2016" name="Nat. Commun.">
        <title>Thousands of microbial genomes shed light on interconnected biogeochemical processes in an aquifer system.</title>
        <authorList>
            <person name="Anantharaman K."/>
            <person name="Brown C.T."/>
            <person name="Hug L.A."/>
            <person name="Sharon I."/>
            <person name="Castelle C.J."/>
            <person name="Probst A.J."/>
            <person name="Thomas B.C."/>
            <person name="Singh A."/>
            <person name="Wilkins M.J."/>
            <person name="Karaoz U."/>
            <person name="Brodie E.L."/>
            <person name="Williams K.H."/>
            <person name="Hubbard S.S."/>
            <person name="Banfield J.F."/>
        </authorList>
    </citation>
    <scope>NUCLEOTIDE SEQUENCE [LARGE SCALE GENOMIC DNA]</scope>
</reference>
<evidence type="ECO:0000313" key="2">
    <source>
        <dbReference type="EMBL" id="OGG15120.1"/>
    </source>
</evidence>
<feature type="transmembrane region" description="Helical" evidence="1">
    <location>
        <begin position="387"/>
        <end position="406"/>
    </location>
</feature>
<accession>A0A1F5ZRK7</accession>
<feature type="transmembrane region" description="Helical" evidence="1">
    <location>
        <begin position="12"/>
        <end position="35"/>
    </location>
</feature>
<evidence type="ECO:0000313" key="3">
    <source>
        <dbReference type="Proteomes" id="UP000177383"/>
    </source>
</evidence>
<protein>
    <recommendedName>
        <fullName evidence="4">Membrane protein 6-pyruvoyl-tetrahydropterin synthase-related domain-containing protein</fullName>
    </recommendedName>
</protein>
<dbReference type="EMBL" id="MFJE01000005">
    <property type="protein sequence ID" value="OGG15120.1"/>
    <property type="molecule type" value="Genomic_DNA"/>
</dbReference>
<dbReference type="AlphaFoldDB" id="A0A1F5ZRK7"/>
<feature type="transmembrane region" description="Helical" evidence="1">
    <location>
        <begin position="125"/>
        <end position="144"/>
    </location>
</feature>
<proteinExistence type="predicted"/>
<dbReference type="STRING" id="1798375.A2773_04490"/>
<dbReference type="Proteomes" id="UP000177383">
    <property type="component" value="Unassembled WGS sequence"/>
</dbReference>
<feature type="transmembrane region" description="Helical" evidence="1">
    <location>
        <begin position="321"/>
        <end position="350"/>
    </location>
</feature>
<evidence type="ECO:0000256" key="1">
    <source>
        <dbReference type="SAM" id="Phobius"/>
    </source>
</evidence>
<dbReference type="PANTHER" id="PTHR38454:SF1">
    <property type="entry name" value="INTEGRAL MEMBRANE PROTEIN"/>
    <property type="match status" value="1"/>
</dbReference>
<name>A0A1F5ZRK7_9BACT</name>
<feature type="transmembrane region" description="Helical" evidence="1">
    <location>
        <begin position="466"/>
        <end position="484"/>
    </location>
</feature>